<keyword evidence="1" id="KW-0723">Serine/threonine-protein kinase</keyword>
<evidence type="ECO:0000256" key="3">
    <source>
        <dbReference type="ARBA" id="ARBA00022840"/>
    </source>
</evidence>
<feature type="compositionally biased region" description="Acidic residues" evidence="4">
    <location>
        <begin position="520"/>
        <end position="530"/>
    </location>
</feature>
<dbReference type="EMBL" id="KZ679135">
    <property type="protein sequence ID" value="PTB74755.1"/>
    <property type="molecule type" value="Genomic_DNA"/>
</dbReference>
<evidence type="ECO:0000256" key="1">
    <source>
        <dbReference type="ARBA" id="ARBA00022527"/>
    </source>
</evidence>
<evidence type="ECO:0000259" key="5">
    <source>
        <dbReference type="PROSITE" id="PS50011"/>
    </source>
</evidence>
<evidence type="ECO:0000256" key="2">
    <source>
        <dbReference type="ARBA" id="ARBA00022741"/>
    </source>
</evidence>
<dbReference type="OrthoDB" id="4062651at2759"/>
<feature type="region of interest" description="Disordered" evidence="4">
    <location>
        <begin position="516"/>
        <end position="547"/>
    </location>
</feature>
<protein>
    <submittedName>
        <fullName evidence="6">Kinase-like protein</fullName>
    </submittedName>
</protein>
<dbReference type="STRING" id="983965.A0A2T4BZT2"/>
<keyword evidence="7" id="KW-1185">Reference proteome</keyword>
<evidence type="ECO:0000313" key="7">
    <source>
        <dbReference type="Proteomes" id="UP000240760"/>
    </source>
</evidence>
<dbReference type="Pfam" id="PF00069">
    <property type="entry name" value="Pkinase"/>
    <property type="match status" value="1"/>
</dbReference>
<dbReference type="InterPro" id="IPR000719">
    <property type="entry name" value="Prot_kinase_dom"/>
</dbReference>
<proteinExistence type="predicted"/>
<feature type="compositionally biased region" description="Basic residues" evidence="4">
    <location>
        <begin position="465"/>
        <end position="476"/>
    </location>
</feature>
<feature type="compositionally biased region" description="Low complexity" evidence="4">
    <location>
        <begin position="354"/>
        <end position="371"/>
    </location>
</feature>
<dbReference type="InterPro" id="IPR050117">
    <property type="entry name" value="MAPK"/>
</dbReference>
<dbReference type="PROSITE" id="PS50011">
    <property type="entry name" value="PROTEIN_KINASE_DOM"/>
    <property type="match status" value="1"/>
</dbReference>
<feature type="compositionally biased region" description="Pro residues" evidence="4">
    <location>
        <begin position="332"/>
        <end position="353"/>
    </location>
</feature>
<feature type="region of interest" description="Disordered" evidence="4">
    <location>
        <begin position="464"/>
        <end position="492"/>
    </location>
</feature>
<dbReference type="Proteomes" id="UP000240760">
    <property type="component" value="Unassembled WGS sequence"/>
</dbReference>
<feature type="domain" description="Protein kinase" evidence="5">
    <location>
        <begin position="14"/>
        <end position="261"/>
    </location>
</feature>
<dbReference type="Gene3D" id="1.10.510.10">
    <property type="entry name" value="Transferase(Phosphotransferase) domain 1"/>
    <property type="match status" value="1"/>
</dbReference>
<keyword evidence="2" id="KW-0547">Nucleotide-binding</keyword>
<sequence length="547" mass="59770">MSHDSMASMQADGFLDLVLLGSGTQGKVYSSFDEKLKQMVAVKKIEASTPSQQEGLKNVIIALRERTHPHITPLLYALLRPQMTLIVTPLARGSIHTIMPMRYDLVNRSTAFHTMTLQMLSALAFLEHEGISHGNVKPANVLVEAVTRNGCFVFQLADFAYAEGTYEVPPHCRHAAAVYKAPEAFDGSFPLGPEGDVWSLFVTLGVACGRLSERELVRKGLGEAFRDVVEAGVRMPELESMARMDPRLRASSREVMDCLWPKGMDDTEGDCLGEDGEAVRAEFQDYDACGYLDGSFDLSPTPSPQASPARGLPNSEDYTHLPPISSILDASPPTPMNAMSPPPPYSPPYPAHPPQAQVQSPQAQPQPQLQAADTNLVSQVCLESCCITPRSLQSWPSTSITASILTSISVTASLAPYKPLSPIAPSFFPVSSARQTPATRQVCITETWSIWGVGRNSFHDANRANHQHHQHHHHHQQQQQQNHANSGTYGANYDGNMQPFVMGGRWEYVPPYPIACDSPPELEGEEDEQSVSEGGSLWSDSGLGYVP</sequence>
<feature type="region of interest" description="Disordered" evidence="4">
    <location>
        <begin position="297"/>
        <end position="371"/>
    </location>
</feature>
<evidence type="ECO:0000313" key="6">
    <source>
        <dbReference type="EMBL" id="PTB74755.1"/>
    </source>
</evidence>
<name>A0A2T4BZT2_TRILO</name>
<keyword evidence="6" id="KW-0808">Transferase</keyword>
<dbReference type="PANTHER" id="PTHR24055">
    <property type="entry name" value="MITOGEN-ACTIVATED PROTEIN KINASE"/>
    <property type="match status" value="1"/>
</dbReference>
<accession>A0A2T4BZT2</accession>
<keyword evidence="3" id="KW-0067">ATP-binding</keyword>
<dbReference type="InterPro" id="IPR011009">
    <property type="entry name" value="Kinase-like_dom_sf"/>
</dbReference>
<organism evidence="6 7">
    <name type="scientific">Trichoderma longibrachiatum ATCC 18648</name>
    <dbReference type="NCBI Taxonomy" id="983965"/>
    <lineage>
        <taxon>Eukaryota</taxon>
        <taxon>Fungi</taxon>
        <taxon>Dikarya</taxon>
        <taxon>Ascomycota</taxon>
        <taxon>Pezizomycotina</taxon>
        <taxon>Sordariomycetes</taxon>
        <taxon>Hypocreomycetidae</taxon>
        <taxon>Hypocreales</taxon>
        <taxon>Hypocreaceae</taxon>
        <taxon>Trichoderma</taxon>
    </lineage>
</organism>
<gene>
    <name evidence="6" type="ORF">M440DRAFT_1336620</name>
</gene>
<dbReference type="AlphaFoldDB" id="A0A2T4BZT2"/>
<evidence type="ECO:0000256" key="4">
    <source>
        <dbReference type="SAM" id="MobiDB-lite"/>
    </source>
</evidence>
<dbReference type="CDD" id="cd00180">
    <property type="entry name" value="PKc"/>
    <property type="match status" value="1"/>
</dbReference>
<dbReference type="GO" id="GO:0004674">
    <property type="term" value="F:protein serine/threonine kinase activity"/>
    <property type="evidence" value="ECO:0007669"/>
    <property type="project" value="UniProtKB-KW"/>
</dbReference>
<dbReference type="GO" id="GO:0005524">
    <property type="term" value="F:ATP binding"/>
    <property type="evidence" value="ECO:0007669"/>
    <property type="project" value="UniProtKB-KW"/>
</dbReference>
<keyword evidence="6" id="KW-0418">Kinase</keyword>
<dbReference type="SUPFAM" id="SSF56112">
    <property type="entry name" value="Protein kinase-like (PK-like)"/>
    <property type="match status" value="1"/>
</dbReference>
<reference evidence="6 7" key="1">
    <citation type="submission" date="2016-07" db="EMBL/GenBank/DDBJ databases">
        <title>Multiple horizontal gene transfer events from other fungi enriched the ability of initially mycotrophic Trichoderma (Ascomycota) to feed on dead plant biomass.</title>
        <authorList>
            <consortium name="DOE Joint Genome Institute"/>
            <person name="Aerts A."/>
            <person name="Atanasova L."/>
            <person name="Chenthamara K."/>
            <person name="Zhang J."/>
            <person name="Grujic M."/>
            <person name="Henrissat B."/>
            <person name="Kuo A."/>
            <person name="Salamov A."/>
            <person name="Lipzen A."/>
            <person name="Labutti K."/>
            <person name="Barry K."/>
            <person name="Miao Y."/>
            <person name="Rahimi M.J."/>
            <person name="Shen Q."/>
            <person name="Grigoriev I.V."/>
            <person name="Kubicek C.P."/>
            <person name="Druzhinina I.S."/>
        </authorList>
    </citation>
    <scope>NUCLEOTIDE SEQUENCE [LARGE SCALE GENOMIC DNA]</scope>
    <source>
        <strain evidence="6 7">ATCC 18648</strain>
    </source>
</reference>